<keyword evidence="4" id="KW-1185">Reference proteome</keyword>
<reference evidence="3 4" key="1">
    <citation type="submission" date="2023-07" db="EMBL/GenBank/DDBJ databases">
        <title>Genomic Encyclopedia of Type Strains, Phase IV (KMG-IV): sequencing the most valuable type-strain genomes for metagenomic binning, comparative biology and taxonomic classification.</title>
        <authorList>
            <person name="Goeker M."/>
        </authorList>
    </citation>
    <scope>NUCLEOTIDE SEQUENCE [LARGE SCALE GENOMIC DNA]</scope>
    <source>
        <strain evidence="3 4">DSM 19013</strain>
    </source>
</reference>
<feature type="chain" id="PRO_5046549613" evidence="2">
    <location>
        <begin position="19"/>
        <end position="297"/>
    </location>
</feature>
<keyword evidence="1" id="KW-0472">Membrane</keyword>
<accession>A0ABU0I208</accession>
<feature type="signal peptide" evidence="2">
    <location>
        <begin position="1"/>
        <end position="18"/>
    </location>
</feature>
<evidence type="ECO:0000256" key="2">
    <source>
        <dbReference type="SAM" id="SignalP"/>
    </source>
</evidence>
<gene>
    <name evidence="3" type="ORF">QO012_003146</name>
</gene>
<evidence type="ECO:0000313" key="4">
    <source>
        <dbReference type="Proteomes" id="UP001231124"/>
    </source>
</evidence>
<feature type="transmembrane region" description="Helical" evidence="1">
    <location>
        <begin position="163"/>
        <end position="183"/>
    </location>
</feature>
<sequence>MRVLAILFLILQTAAAAAQVRSVELRTPRSFGYVLGDLLQVRIDIALDPGSTVQRASLPKPGPVTYWLDLRDVAVERMAGGIRLRLTYQSFYAALDARRLEVPGFTVALASESPGGTTTAQAEIPPWSFGVSPLREVQPEKRDDPADYLQPDGRARRLDPQPAAMAALVLAGLGLLALGLLAYDRAWFGRRRGRPFALAARRLRRLAETDPDGYREALRLIHRGLDETDGRRLLADDLPAFLDRHPAFRPEGESLGRFFEASRRAFFGREVQAAREGWPWPELQAALRRLAAAERAA</sequence>
<evidence type="ECO:0000256" key="1">
    <source>
        <dbReference type="SAM" id="Phobius"/>
    </source>
</evidence>
<dbReference type="RefSeq" id="WP_238207862.1">
    <property type="nucleotide sequence ID" value="NZ_BPQE01000039.1"/>
</dbReference>
<keyword evidence="2" id="KW-0732">Signal</keyword>
<comment type="caution">
    <text evidence="3">The sequence shown here is derived from an EMBL/GenBank/DDBJ whole genome shotgun (WGS) entry which is preliminary data.</text>
</comment>
<protein>
    <submittedName>
        <fullName evidence="3">MxaA protein</fullName>
    </submittedName>
</protein>
<evidence type="ECO:0000313" key="3">
    <source>
        <dbReference type="EMBL" id="MDQ0448635.1"/>
    </source>
</evidence>
<name>A0ABU0I208_9HYPH</name>
<keyword evidence="1" id="KW-1133">Transmembrane helix</keyword>
<dbReference type="Proteomes" id="UP001231124">
    <property type="component" value="Unassembled WGS sequence"/>
</dbReference>
<keyword evidence="1" id="KW-0812">Transmembrane</keyword>
<proteinExistence type="predicted"/>
<organism evidence="3 4">
    <name type="scientific">Methylobacterium aerolatum</name>
    <dbReference type="NCBI Taxonomy" id="418708"/>
    <lineage>
        <taxon>Bacteria</taxon>
        <taxon>Pseudomonadati</taxon>
        <taxon>Pseudomonadota</taxon>
        <taxon>Alphaproteobacteria</taxon>
        <taxon>Hyphomicrobiales</taxon>
        <taxon>Methylobacteriaceae</taxon>
        <taxon>Methylobacterium</taxon>
    </lineage>
</organism>
<dbReference type="EMBL" id="JAUSVP010000009">
    <property type="protein sequence ID" value="MDQ0448635.1"/>
    <property type="molecule type" value="Genomic_DNA"/>
</dbReference>